<dbReference type="InterPro" id="IPR029062">
    <property type="entry name" value="Class_I_gatase-like"/>
</dbReference>
<keyword evidence="3" id="KW-1185">Reference proteome</keyword>
<reference evidence="2 3" key="1">
    <citation type="submission" date="2016-10" db="EMBL/GenBank/DDBJ databases">
        <authorList>
            <person name="de Groot N.N."/>
        </authorList>
    </citation>
    <scope>NUCLEOTIDE SEQUENCE [LARGE SCALE GENOMIC DNA]</scope>
    <source>
        <strain evidence="2 3">A52C2</strain>
    </source>
</reference>
<gene>
    <name evidence="2" type="ORF">SAMN05216548_11275</name>
</gene>
<dbReference type="EMBL" id="FOFG01000012">
    <property type="protein sequence ID" value="SER16727.1"/>
    <property type="molecule type" value="Genomic_DNA"/>
</dbReference>
<dbReference type="InterPro" id="IPR017926">
    <property type="entry name" value="GATASE"/>
</dbReference>
<organism evidence="2 3">
    <name type="scientific">Faunimonas pinastri</name>
    <dbReference type="NCBI Taxonomy" id="1855383"/>
    <lineage>
        <taxon>Bacteria</taxon>
        <taxon>Pseudomonadati</taxon>
        <taxon>Pseudomonadota</taxon>
        <taxon>Alphaproteobacteria</taxon>
        <taxon>Hyphomicrobiales</taxon>
        <taxon>Afifellaceae</taxon>
        <taxon>Faunimonas</taxon>
    </lineage>
</organism>
<evidence type="ECO:0000313" key="3">
    <source>
        <dbReference type="Proteomes" id="UP000199647"/>
    </source>
</evidence>
<sequence length="219" mass="24927">MLVRKGFTLDIRRPRFGDPLPDTMAGYSGAVIFGGPMSANDNDDFVRREIEWIGVCLREGAPFLGICLGAQMLVKHLGGDVCTHCDGAVEIGFYKLEPTESGRQFIDWPRMVYQWHREGFDMPTGCDLLARGEFFENQAFRTQDTAFGLQFHSELTYAMACRWTTHGASRMSLPQARPRSDHLGGWFRYDPVVREWLWGFLDLWLAQDRRALAGNIRAA</sequence>
<dbReference type="PANTHER" id="PTHR42695:SF5">
    <property type="entry name" value="GLUTAMINE AMIDOTRANSFERASE YLR126C-RELATED"/>
    <property type="match status" value="1"/>
</dbReference>
<dbReference type="STRING" id="1855383.SAMN05216548_11275"/>
<protein>
    <submittedName>
        <fullName evidence="2">GMP synthase (Glutamine-hydrolysing)</fullName>
    </submittedName>
</protein>
<feature type="domain" description="Glutamine amidotransferase" evidence="1">
    <location>
        <begin position="25"/>
        <end position="156"/>
    </location>
</feature>
<dbReference type="PANTHER" id="PTHR42695">
    <property type="entry name" value="GLUTAMINE AMIDOTRANSFERASE YLR126C-RELATED"/>
    <property type="match status" value="1"/>
</dbReference>
<evidence type="ECO:0000259" key="1">
    <source>
        <dbReference type="Pfam" id="PF00117"/>
    </source>
</evidence>
<accession>A0A1H9LZW6</accession>
<evidence type="ECO:0000313" key="2">
    <source>
        <dbReference type="EMBL" id="SER16727.1"/>
    </source>
</evidence>
<dbReference type="CDD" id="cd01741">
    <property type="entry name" value="GATase1_1"/>
    <property type="match status" value="1"/>
</dbReference>
<dbReference type="Gene3D" id="3.40.50.880">
    <property type="match status" value="1"/>
</dbReference>
<dbReference type="Proteomes" id="UP000199647">
    <property type="component" value="Unassembled WGS sequence"/>
</dbReference>
<name>A0A1H9LZW6_9HYPH</name>
<dbReference type="AlphaFoldDB" id="A0A1H9LZW6"/>
<proteinExistence type="predicted"/>
<dbReference type="PROSITE" id="PS51273">
    <property type="entry name" value="GATASE_TYPE_1"/>
    <property type="match status" value="1"/>
</dbReference>
<dbReference type="InterPro" id="IPR044992">
    <property type="entry name" value="ChyE-like"/>
</dbReference>
<dbReference type="SUPFAM" id="SSF52317">
    <property type="entry name" value="Class I glutamine amidotransferase-like"/>
    <property type="match status" value="1"/>
</dbReference>
<dbReference type="Pfam" id="PF00117">
    <property type="entry name" value="GATase"/>
    <property type="match status" value="1"/>
</dbReference>
<dbReference type="GO" id="GO:0005829">
    <property type="term" value="C:cytosol"/>
    <property type="evidence" value="ECO:0007669"/>
    <property type="project" value="TreeGrafter"/>
</dbReference>